<dbReference type="GO" id="GO:0016491">
    <property type="term" value="F:oxidoreductase activity"/>
    <property type="evidence" value="ECO:0007669"/>
    <property type="project" value="UniProtKB-KW"/>
</dbReference>
<evidence type="ECO:0000256" key="2">
    <source>
        <dbReference type="ARBA" id="ARBA00008072"/>
    </source>
</evidence>
<keyword evidence="5" id="KW-0560">Oxidoreductase</keyword>
<evidence type="ECO:0000313" key="9">
    <source>
        <dbReference type="Proteomes" id="UP000569329"/>
    </source>
</evidence>
<dbReference type="EMBL" id="JACGWZ010000005">
    <property type="protein sequence ID" value="MBA8826275.1"/>
    <property type="molecule type" value="Genomic_DNA"/>
</dbReference>
<dbReference type="InterPro" id="IPR036291">
    <property type="entry name" value="NAD(P)-bd_dom_sf"/>
</dbReference>
<dbReference type="Gene3D" id="3.40.50.720">
    <property type="entry name" value="NAD(P)-binding Rossmann-like Domain"/>
    <property type="match status" value="1"/>
</dbReference>
<evidence type="ECO:0000259" key="6">
    <source>
        <dbReference type="Pfam" id="PF00107"/>
    </source>
</evidence>
<dbReference type="Proteomes" id="UP000569329">
    <property type="component" value="Unassembled WGS sequence"/>
</dbReference>
<keyword evidence="3" id="KW-0479">Metal-binding</keyword>
<comment type="cofactor">
    <cofactor evidence="1">
        <name>Zn(2+)</name>
        <dbReference type="ChEBI" id="CHEBI:29105"/>
    </cofactor>
</comment>
<reference evidence="8 9" key="1">
    <citation type="submission" date="2020-07" db="EMBL/GenBank/DDBJ databases">
        <title>Sequencing the genomes of 1000 actinobacteria strains.</title>
        <authorList>
            <person name="Klenk H.-P."/>
        </authorList>
    </citation>
    <scope>NUCLEOTIDE SEQUENCE [LARGE SCALE GENOMIC DNA]</scope>
    <source>
        <strain evidence="8 9">DSM 45975</strain>
    </source>
</reference>
<organism evidence="8 9">
    <name type="scientific">Halosaccharopolyspora lacisalsi</name>
    <dbReference type="NCBI Taxonomy" id="1000566"/>
    <lineage>
        <taxon>Bacteria</taxon>
        <taxon>Bacillati</taxon>
        <taxon>Actinomycetota</taxon>
        <taxon>Actinomycetes</taxon>
        <taxon>Pseudonocardiales</taxon>
        <taxon>Pseudonocardiaceae</taxon>
        <taxon>Halosaccharopolyspora</taxon>
    </lineage>
</organism>
<dbReference type="InterPro" id="IPR011032">
    <property type="entry name" value="GroES-like_sf"/>
</dbReference>
<dbReference type="SUPFAM" id="SSF50129">
    <property type="entry name" value="GroES-like"/>
    <property type="match status" value="1"/>
</dbReference>
<name>A0A839E3E1_9PSEU</name>
<evidence type="ECO:0000256" key="3">
    <source>
        <dbReference type="ARBA" id="ARBA00022723"/>
    </source>
</evidence>
<sequence>MRSLVFHGPRSIGVEETPDPAPATGEVLLSIRATGICGSDLHGYTGENGRRHAGQVMGHETVGHVRGGDPDTLTAAGLSLGEAVTVNPVIGCLSCESCLDGAEQACPDRRVIGVDPTISSAFADFMVVPARNAVALPSGMPEEHGALVEPLAVGYHAARRGRCSPGEVVLVLGGGPIGQACVLAARRCGAERILVSEPDEHRAALVSALGADTIDPRAENVAESSKRLLGRPATLVLDAVGSSTTLGDALAASARAARVVLVGMNEPDVALSAYAISTAERELIGAFCYSRDDFASTASWAGTAGEYLDRLVDGRVGWDGAAGAFADLASGTSSASKVLVLPDDRGEQ</sequence>
<evidence type="ECO:0000256" key="1">
    <source>
        <dbReference type="ARBA" id="ARBA00001947"/>
    </source>
</evidence>
<accession>A0A839E3E1</accession>
<dbReference type="Pfam" id="PF08240">
    <property type="entry name" value="ADH_N"/>
    <property type="match status" value="1"/>
</dbReference>
<evidence type="ECO:0000259" key="7">
    <source>
        <dbReference type="Pfam" id="PF08240"/>
    </source>
</evidence>
<feature type="domain" description="Alcohol dehydrogenase-like C-terminal" evidence="6">
    <location>
        <begin position="176"/>
        <end position="299"/>
    </location>
</feature>
<gene>
    <name evidence="8" type="ORF">FHX42_003651</name>
</gene>
<dbReference type="Pfam" id="PF00107">
    <property type="entry name" value="ADH_zinc_N"/>
    <property type="match status" value="1"/>
</dbReference>
<proteinExistence type="inferred from homology"/>
<protein>
    <submittedName>
        <fullName evidence="8">Threonine dehydrogenase-like Zn-dependent dehydrogenase</fullName>
    </submittedName>
</protein>
<keyword evidence="4" id="KW-0862">Zinc</keyword>
<dbReference type="PANTHER" id="PTHR43161">
    <property type="entry name" value="SORBITOL DEHYDROGENASE"/>
    <property type="match status" value="1"/>
</dbReference>
<evidence type="ECO:0000256" key="5">
    <source>
        <dbReference type="ARBA" id="ARBA00023002"/>
    </source>
</evidence>
<dbReference type="PANTHER" id="PTHR43161:SF9">
    <property type="entry name" value="SORBITOL DEHYDROGENASE"/>
    <property type="match status" value="1"/>
</dbReference>
<comment type="caution">
    <text evidence="8">The sequence shown here is derived from an EMBL/GenBank/DDBJ whole genome shotgun (WGS) entry which is preliminary data.</text>
</comment>
<dbReference type="Gene3D" id="3.90.180.10">
    <property type="entry name" value="Medium-chain alcohol dehydrogenases, catalytic domain"/>
    <property type="match status" value="1"/>
</dbReference>
<feature type="domain" description="Alcohol dehydrogenase-like N-terminal" evidence="7">
    <location>
        <begin position="25"/>
        <end position="137"/>
    </location>
</feature>
<dbReference type="SUPFAM" id="SSF51735">
    <property type="entry name" value="NAD(P)-binding Rossmann-fold domains"/>
    <property type="match status" value="1"/>
</dbReference>
<dbReference type="GO" id="GO:0046872">
    <property type="term" value="F:metal ion binding"/>
    <property type="evidence" value="ECO:0007669"/>
    <property type="project" value="UniProtKB-KW"/>
</dbReference>
<keyword evidence="9" id="KW-1185">Reference proteome</keyword>
<dbReference type="InterPro" id="IPR013154">
    <property type="entry name" value="ADH-like_N"/>
</dbReference>
<evidence type="ECO:0000256" key="4">
    <source>
        <dbReference type="ARBA" id="ARBA00022833"/>
    </source>
</evidence>
<comment type="similarity">
    <text evidence="2">Belongs to the zinc-containing alcohol dehydrogenase family.</text>
</comment>
<dbReference type="AlphaFoldDB" id="A0A839E3E1"/>
<dbReference type="RefSeq" id="WP_182545516.1">
    <property type="nucleotide sequence ID" value="NZ_JACGWZ010000005.1"/>
</dbReference>
<evidence type="ECO:0000313" key="8">
    <source>
        <dbReference type="EMBL" id="MBA8826275.1"/>
    </source>
</evidence>
<dbReference type="InterPro" id="IPR013149">
    <property type="entry name" value="ADH-like_C"/>
</dbReference>